<dbReference type="InterPro" id="IPR011992">
    <property type="entry name" value="EF-hand-dom_pair"/>
</dbReference>
<feature type="domain" description="EF-hand" evidence="2">
    <location>
        <begin position="11"/>
        <end position="46"/>
    </location>
</feature>
<name>A0AAD9JNQ8_9ANNE</name>
<dbReference type="SUPFAM" id="SSF47473">
    <property type="entry name" value="EF-hand"/>
    <property type="match status" value="1"/>
</dbReference>
<gene>
    <name evidence="3" type="ORF">LSH36_221g01015</name>
</gene>
<accession>A0AAD9JNQ8</accession>
<dbReference type="SMART" id="SM00054">
    <property type="entry name" value="EFh"/>
    <property type="match status" value="2"/>
</dbReference>
<dbReference type="Proteomes" id="UP001208570">
    <property type="component" value="Unassembled WGS sequence"/>
</dbReference>
<feature type="domain" description="EF-hand" evidence="2">
    <location>
        <begin position="47"/>
        <end position="82"/>
    </location>
</feature>
<sequence>MRRLLERLTMASREDYEKFFREADVDNSGTLTFEELLTILRRNGYKQSENDLKRIFRITDTSGDGLISLDEYNGGDGTAASN</sequence>
<dbReference type="AlphaFoldDB" id="A0AAD9JNQ8"/>
<organism evidence="3 4">
    <name type="scientific">Paralvinella palmiformis</name>
    <dbReference type="NCBI Taxonomy" id="53620"/>
    <lineage>
        <taxon>Eukaryota</taxon>
        <taxon>Metazoa</taxon>
        <taxon>Spiralia</taxon>
        <taxon>Lophotrochozoa</taxon>
        <taxon>Annelida</taxon>
        <taxon>Polychaeta</taxon>
        <taxon>Sedentaria</taxon>
        <taxon>Canalipalpata</taxon>
        <taxon>Terebellida</taxon>
        <taxon>Terebelliformia</taxon>
        <taxon>Alvinellidae</taxon>
        <taxon>Paralvinella</taxon>
    </lineage>
</organism>
<dbReference type="Pfam" id="PF13499">
    <property type="entry name" value="EF-hand_7"/>
    <property type="match status" value="1"/>
</dbReference>
<reference evidence="3" key="1">
    <citation type="journal article" date="2023" name="Mol. Biol. Evol.">
        <title>Third-Generation Sequencing Reveals the Adaptive Role of the Epigenome in Three Deep-Sea Polychaetes.</title>
        <authorList>
            <person name="Perez M."/>
            <person name="Aroh O."/>
            <person name="Sun Y."/>
            <person name="Lan Y."/>
            <person name="Juniper S.K."/>
            <person name="Young C.R."/>
            <person name="Angers B."/>
            <person name="Qian P.Y."/>
        </authorList>
    </citation>
    <scope>NUCLEOTIDE SEQUENCE</scope>
    <source>
        <strain evidence="3">P08H-3</strain>
    </source>
</reference>
<keyword evidence="1" id="KW-0106">Calcium</keyword>
<dbReference type="PROSITE" id="PS50222">
    <property type="entry name" value="EF_HAND_2"/>
    <property type="match status" value="2"/>
</dbReference>
<dbReference type="EMBL" id="JAODUP010000221">
    <property type="protein sequence ID" value="KAK2156111.1"/>
    <property type="molecule type" value="Genomic_DNA"/>
</dbReference>
<dbReference type="CDD" id="cd00051">
    <property type="entry name" value="EFh"/>
    <property type="match status" value="1"/>
</dbReference>
<keyword evidence="4" id="KW-1185">Reference proteome</keyword>
<evidence type="ECO:0000256" key="1">
    <source>
        <dbReference type="ARBA" id="ARBA00022837"/>
    </source>
</evidence>
<proteinExistence type="predicted"/>
<evidence type="ECO:0000259" key="2">
    <source>
        <dbReference type="PROSITE" id="PS50222"/>
    </source>
</evidence>
<dbReference type="PROSITE" id="PS00018">
    <property type="entry name" value="EF_HAND_1"/>
    <property type="match status" value="2"/>
</dbReference>
<dbReference type="GO" id="GO:0005509">
    <property type="term" value="F:calcium ion binding"/>
    <property type="evidence" value="ECO:0007669"/>
    <property type="project" value="InterPro"/>
</dbReference>
<evidence type="ECO:0000313" key="4">
    <source>
        <dbReference type="Proteomes" id="UP001208570"/>
    </source>
</evidence>
<dbReference type="Gene3D" id="1.10.238.10">
    <property type="entry name" value="EF-hand"/>
    <property type="match status" value="1"/>
</dbReference>
<dbReference type="InterPro" id="IPR002048">
    <property type="entry name" value="EF_hand_dom"/>
</dbReference>
<comment type="caution">
    <text evidence="3">The sequence shown here is derived from an EMBL/GenBank/DDBJ whole genome shotgun (WGS) entry which is preliminary data.</text>
</comment>
<protein>
    <recommendedName>
        <fullName evidence="2">EF-hand domain-containing protein</fullName>
    </recommendedName>
</protein>
<evidence type="ECO:0000313" key="3">
    <source>
        <dbReference type="EMBL" id="KAK2156111.1"/>
    </source>
</evidence>
<dbReference type="InterPro" id="IPR018247">
    <property type="entry name" value="EF_Hand_1_Ca_BS"/>
</dbReference>